<dbReference type="InterPro" id="IPR025451">
    <property type="entry name" value="DUF4211"/>
</dbReference>
<feature type="compositionally biased region" description="Polar residues" evidence="1">
    <location>
        <begin position="1481"/>
        <end position="1494"/>
    </location>
</feature>
<gene>
    <name evidence="3" type="ORF">Q7C36_009963</name>
</gene>
<feature type="compositionally biased region" description="Polar residues" evidence="1">
    <location>
        <begin position="986"/>
        <end position="1002"/>
    </location>
</feature>
<feature type="compositionally biased region" description="Basic and acidic residues" evidence="1">
    <location>
        <begin position="1503"/>
        <end position="1519"/>
    </location>
</feature>
<feature type="compositionally biased region" description="Polar residues" evidence="1">
    <location>
        <begin position="535"/>
        <end position="578"/>
    </location>
</feature>
<feature type="region of interest" description="Disordered" evidence="1">
    <location>
        <begin position="1085"/>
        <end position="1144"/>
    </location>
</feature>
<feature type="region of interest" description="Disordered" evidence="1">
    <location>
        <begin position="984"/>
        <end position="1065"/>
    </location>
</feature>
<accession>A0AA88SWB6</accession>
<feature type="compositionally biased region" description="Polar residues" evidence="1">
    <location>
        <begin position="386"/>
        <end position="402"/>
    </location>
</feature>
<feature type="region of interest" description="Disordered" evidence="1">
    <location>
        <begin position="1270"/>
        <end position="1318"/>
    </location>
</feature>
<feature type="region of interest" description="Disordered" evidence="1">
    <location>
        <begin position="1"/>
        <end position="36"/>
    </location>
</feature>
<dbReference type="EMBL" id="JAVHJS010000009">
    <property type="protein sequence ID" value="KAK2848281.1"/>
    <property type="molecule type" value="Genomic_DNA"/>
</dbReference>
<keyword evidence="4" id="KW-1185">Reference proteome</keyword>
<feature type="compositionally biased region" description="Low complexity" evidence="1">
    <location>
        <begin position="340"/>
        <end position="358"/>
    </location>
</feature>
<dbReference type="Pfam" id="PF13926">
    <property type="entry name" value="DUF4211"/>
    <property type="match status" value="1"/>
</dbReference>
<dbReference type="PANTHER" id="PTHR14709">
    <property type="entry name" value="GLUTAMINE AND SERINE-RICH PROTEIN 1-RELATED"/>
    <property type="match status" value="1"/>
</dbReference>
<name>A0AA88SWB6_TACVA</name>
<protein>
    <recommendedName>
        <fullName evidence="2">DUF4211 domain-containing protein</fullName>
    </recommendedName>
</protein>
<evidence type="ECO:0000313" key="4">
    <source>
        <dbReference type="Proteomes" id="UP001187315"/>
    </source>
</evidence>
<sequence>MDGRYAGSGFTERRAASGETADWAYSNPSSSSYGATHIETDLPQRQSYTSSHTLTTYTTSQHPTGVSGVFDTGVHTTGSSSAESSVVNFISPIESRGHQAGPGATTLLPQFRTSPWQTGTNSSTELFLTGALPASGTFPTLSALSSYQHSSTFPTRSFATTSPLSVQHTTFSSSNGLLSNNESLLQIKPSHTTVPTAFAFDRLGGASLGSSLPIQSSTYRSAQESAPHLLQPQFSLLPSPLSNSQQIMPPYGAPVFSSSIERALQRECSVIKHHQRPSNTQPVQQQLSVSVQHSLQDYLPDNADVSFQDPSRHTPVSNSPNGIPNQSINSTVQQKTPTVQLQQTQTHSSSLPSSGFSSTCGMKAKDESNKTADDRGEDSELHDQEASSPMQQHRYASTAQNQSSVIASQSQLYTSAQLSSLMSVSPSQTHITSQSLMSNLSEPQAFSPNQPEKLPSIYKTLPLLATHSENQTSVSHSLMYASGQKHIMSSASNREEYDEQAQRLCMGSASHNYSSSHSQNLSTVSYYAQVPESVSPSQSYASGQSLTPSPPFTSSYGHSLPSSNSNQDYTLMQPSPSKSDGMLLHQTQKYLLSDQSSSSTPTYTQAIQINLSSVEQNPGYDKKKEEESLFLTSKENCGELSIHDMQRLQQASISSSIQSSVSNSVVGVQSNVVYVVSKLEDRQAHSVIRSNSRSEDQLIGLAPTSSTKDERMSTLIGQLVSPAHSYVTSGTKNNSLLVQSSHVALSTDQLKEHPVLLKVPTAQQVDQQTQSNHRDQRQLSKEQAQFVQLPSAQVLLEPSQMILVQKPLLQTLSNQSKPVQMQPISVQFLQMNNEILNSTVSTVEIPQITHQAVESMKQQLVQKDIFNSVTNQHDSKQHFTLSSICFPDSMLMTDERNILSNVDDILAATAAACGVTPQDFKTSSSEVDLASISSPSDSKCRYEVNNKHEANNFSSQHLISSTQTITSSVNGVQLTTDIHKEAEGHQSFTPPNSHTQQNNSQHEISEKVTNNHKKNEVSPKGLTSNGSYVNSNGGTMNTFSNNHTDFHLTSQEYNPTGFEKTDISKNKIQPKVTKSVKMEETFAECSSDSLSKKRVRSKGSSKQAIEDANGQPKPQKRSGQVKRQNSKGSETSSSSTSEGCIDGYQQQERIRQKIKEVEEKQPEVKTGFIGSFLDFLKSGPKQQFSSPPIRPPNRARKSSVPKRPFNQLSMPPTPIPSSTSMVSPDINTVSSSKRLDEDLQKNLETLPSFSSDEDESVGKNQDLQKSISSALSSLDEPLDKQQSVSKGSGESTSQEQSANTKLVSTQSEDTKLKEQQNPGLEVPVEDLVKNIPLGQLAVSLNTVAIEGLTDEELSDSGEEGMYRERDEFVVKNEDIESLQVTLKAGVEPPAIWKVQKALLQKFIPELRDGKRVFSATNSYLGYFGDAKTMYRRVYVKFLDTVNKREYVRVCNRKPRCKPMHSMRGSQKALLVQRAAASAISDSSVLKSSTKQSLSKPRPKQPKAKAEPPPKKRKKWKEEFTESAQLASSEAVGEDDEFIPPVPFTSRFLNTRTMKETFKSFVELLISVALDADVMITLERENDELLLPHMKKVDGMITDNRRRLLPKLRVGQVFKNALDIFPELSVVTELKTDGETPTFKVRLSGKAYNRKTMKPAKSPIKLPLEYTVEQQKTHWFSLYHSLQHYKYHTYLMCMDEITLLRSRGMDVGQEETVQTCIGNRAWVEGLFDRFGELLTQVQQACL</sequence>
<feature type="compositionally biased region" description="Low complexity" evidence="1">
    <location>
        <begin position="1128"/>
        <end position="1139"/>
    </location>
</feature>
<dbReference type="Proteomes" id="UP001187315">
    <property type="component" value="Unassembled WGS sequence"/>
</dbReference>
<evidence type="ECO:0000259" key="2">
    <source>
        <dbReference type="Pfam" id="PF13926"/>
    </source>
</evidence>
<evidence type="ECO:0000256" key="1">
    <source>
        <dbReference type="SAM" id="MobiDB-lite"/>
    </source>
</evidence>
<evidence type="ECO:0000313" key="3">
    <source>
        <dbReference type="EMBL" id="KAK2848281.1"/>
    </source>
</evidence>
<feature type="domain" description="DUF4211" evidence="2">
    <location>
        <begin position="1533"/>
        <end position="1652"/>
    </location>
</feature>
<dbReference type="InterPro" id="IPR052466">
    <property type="entry name" value="DNA_MethProtect_Complex"/>
</dbReference>
<feature type="region of interest" description="Disordered" evidence="1">
    <location>
        <begin position="1481"/>
        <end position="1519"/>
    </location>
</feature>
<feature type="compositionally biased region" description="Polar residues" evidence="1">
    <location>
        <begin position="1021"/>
        <end position="1054"/>
    </location>
</feature>
<feature type="compositionally biased region" description="Polar residues" evidence="1">
    <location>
        <begin position="314"/>
        <end position="339"/>
    </location>
</feature>
<feature type="region of interest" description="Disordered" evidence="1">
    <location>
        <begin position="1179"/>
        <end position="1235"/>
    </location>
</feature>
<organism evidence="3 4">
    <name type="scientific">Tachysurus vachellii</name>
    <name type="common">Darkbarbel catfish</name>
    <name type="synonym">Pelteobagrus vachellii</name>
    <dbReference type="NCBI Taxonomy" id="175792"/>
    <lineage>
        <taxon>Eukaryota</taxon>
        <taxon>Metazoa</taxon>
        <taxon>Chordata</taxon>
        <taxon>Craniata</taxon>
        <taxon>Vertebrata</taxon>
        <taxon>Euteleostomi</taxon>
        <taxon>Actinopterygii</taxon>
        <taxon>Neopterygii</taxon>
        <taxon>Teleostei</taxon>
        <taxon>Ostariophysi</taxon>
        <taxon>Siluriformes</taxon>
        <taxon>Bagridae</taxon>
        <taxon>Tachysurus</taxon>
    </lineage>
</organism>
<dbReference type="PANTHER" id="PTHR14709:SF2">
    <property type="entry name" value="GLUTAMINE AND SERINE-RICH PROTEIN 1"/>
    <property type="match status" value="1"/>
</dbReference>
<feature type="region of interest" description="Disordered" evidence="1">
    <location>
        <begin position="535"/>
        <end position="581"/>
    </location>
</feature>
<proteinExistence type="predicted"/>
<feature type="region of interest" description="Disordered" evidence="1">
    <location>
        <begin position="301"/>
        <end position="402"/>
    </location>
</feature>
<reference evidence="3" key="1">
    <citation type="submission" date="2023-08" db="EMBL/GenBank/DDBJ databases">
        <title>Pelteobagrus vachellii genome.</title>
        <authorList>
            <person name="Liu H."/>
        </authorList>
    </citation>
    <scope>NUCLEOTIDE SEQUENCE</scope>
    <source>
        <strain evidence="3">PRFRI_2022a</strain>
        <tissue evidence="3">Muscle</tissue>
    </source>
</reference>
<feature type="region of interest" description="Disordered" evidence="1">
    <location>
        <begin position="763"/>
        <end position="783"/>
    </location>
</feature>
<feature type="compositionally biased region" description="Polar residues" evidence="1">
    <location>
        <begin position="1280"/>
        <end position="1307"/>
    </location>
</feature>
<feature type="compositionally biased region" description="Basic and acidic residues" evidence="1">
    <location>
        <begin position="363"/>
        <end position="385"/>
    </location>
</feature>
<comment type="caution">
    <text evidence="3">The sequence shown here is derived from an EMBL/GenBank/DDBJ whole genome shotgun (WGS) entry which is preliminary data.</text>
</comment>